<evidence type="ECO:0000259" key="1">
    <source>
        <dbReference type="Pfam" id="PF08291"/>
    </source>
</evidence>
<organism evidence="2 3">
    <name type="scientific">Acinetobacter qingfengensis</name>
    <dbReference type="NCBI Taxonomy" id="1262585"/>
    <lineage>
        <taxon>Bacteria</taxon>
        <taxon>Pseudomonadati</taxon>
        <taxon>Pseudomonadota</taxon>
        <taxon>Gammaproteobacteria</taxon>
        <taxon>Moraxellales</taxon>
        <taxon>Moraxellaceae</taxon>
        <taxon>Acinetobacter</taxon>
    </lineage>
</organism>
<dbReference type="EMBL" id="MKKK01000027">
    <property type="protein sequence ID" value="OEY95312.1"/>
    <property type="molecule type" value="Genomic_DNA"/>
</dbReference>
<reference evidence="2 3" key="1">
    <citation type="submission" date="2016-09" db="EMBL/GenBank/DDBJ databases">
        <authorList>
            <person name="Capua I."/>
            <person name="De Benedictis P."/>
            <person name="Joannis T."/>
            <person name="Lombin L.H."/>
            <person name="Cattoli G."/>
        </authorList>
    </citation>
    <scope>NUCLEOTIDE SEQUENCE [LARGE SCALE GENOMIC DNA]</scope>
    <source>
        <strain evidence="2 3">ANC 4671</strain>
    </source>
</reference>
<name>A0A1E7R7M2_9GAMM</name>
<dbReference type="Gene3D" id="3.30.1380.10">
    <property type="match status" value="1"/>
</dbReference>
<dbReference type="Pfam" id="PF08291">
    <property type="entry name" value="Peptidase_M15_3"/>
    <property type="match status" value="1"/>
</dbReference>
<gene>
    <name evidence="2" type="ORF">BJI46_12910</name>
</gene>
<dbReference type="Proteomes" id="UP000185895">
    <property type="component" value="Unassembled WGS sequence"/>
</dbReference>
<accession>A0A1E7R7M2</accession>
<protein>
    <submittedName>
        <fullName evidence="2">Peptidase M15</fullName>
    </submittedName>
</protein>
<proteinExistence type="predicted"/>
<feature type="domain" description="Peptidase M15A C-terminal" evidence="1">
    <location>
        <begin position="124"/>
        <end position="181"/>
    </location>
</feature>
<dbReference type="AlphaFoldDB" id="A0A1E7R7M2"/>
<keyword evidence="3" id="KW-1185">Reference proteome</keyword>
<evidence type="ECO:0000313" key="3">
    <source>
        <dbReference type="Proteomes" id="UP000185895"/>
    </source>
</evidence>
<comment type="caution">
    <text evidence="2">The sequence shown here is derived from an EMBL/GenBank/DDBJ whole genome shotgun (WGS) entry which is preliminary data.</text>
</comment>
<dbReference type="STRING" id="1262585.BJI46_12910"/>
<dbReference type="SUPFAM" id="SSF55166">
    <property type="entry name" value="Hedgehog/DD-peptidase"/>
    <property type="match status" value="1"/>
</dbReference>
<dbReference type="RefSeq" id="WP_070070039.1">
    <property type="nucleotide sequence ID" value="NZ_MKKK01000027.1"/>
</dbReference>
<dbReference type="InterPro" id="IPR009045">
    <property type="entry name" value="Zn_M74/Hedgehog-like"/>
</dbReference>
<sequence>MKRIFFFFLVLCMSACSQQKMRQQSQHTTLTLPSLSKENIIADQKQNSTFIVVRPLQKIIPTTYLDWLYQSNNRQKVQAYKTFLQQQKVLDIVPDFELFQSARDWKKCNAQEFEIPSQEIWSNIIPTLQILKKLVNTGILTDFTVTSVYRNFNLNRCAGGADSSKHVFNAALDFRIGSAQPSPEEQITIQQTKHKICQFWIEQGKKFNMGLGIYASGQIHIDSAGYRSWGIDHRSTSSPCMGVILNKK</sequence>
<dbReference type="InterPro" id="IPR013230">
    <property type="entry name" value="Peptidase_M15A_C"/>
</dbReference>
<dbReference type="OrthoDB" id="6695647at2"/>
<evidence type="ECO:0000313" key="2">
    <source>
        <dbReference type="EMBL" id="OEY95312.1"/>
    </source>
</evidence>